<feature type="domain" description="Isochorismatase-like" evidence="1">
    <location>
        <begin position="17"/>
        <end position="164"/>
    </location>
</feature>
<name>A0A5C5ZVB7_9BACT</name>
<comment type="caution">
    <text evidence="2">The sequence shown here is derived from an EMBL/GenBank/DDBJ whole genome shotgun (WGS) entry which is preliminary data.</text>
</comment>
<gene>
    <name evidence="2" type="primary">phzD</name>
    <name evidence="2" type="ORF">Mal64_05470</name>
</gene>
<sequence>MSAPLPRHPDLLDASRSALLVIDLQSRLLAAIPTAQRDVWNASRLVEGARALGVATAATEQRPDKLGPTVPELGERLPEPLAKACFSAGERGELVRGWLDEGRDQVLLCGAETHVCVAQTAMDLLAAGLSVAIAVDAVGSRYAVDHQTALRRLESCGATLTTTEAALFEWCATSEHAEFKTISALVKEPQPE</sequence>
<evidence type="ECO:0000313" key="2">
    <source>
        <dbReference type="EMBL" id="TWT90163.1"/>
    </source>
</evidence>
<keyword evidence="2" id="KW-0378">Hydrolase</keyword>
<dbReference type="Gene3D" id="3.40.50.850">
    <property type="entry name" value="Isochorismatase-like"/>
    <property type="match status" value="1"/>
</dbReference>
<keyword evidence="3" id="KW-1185">Reference proteome</keyword>
<protein>
    <submittedName>
        <fullName evidence="2">Putative isochorismatase</fullName>
        <ecNumber evidence="2">3.3.2.1</ecNumber>
    </submittedName>
</protein>
<dbReference type="SUPFAM" id="SSF52499">
    <property type="entry name" value="Isochorismatase-like hydrolases"/>
    <property type="match status" value="1"/>
</dbReference>
<accession>A0A5C5ZVB7</accession>
<dbReference type="PANTHER" id="PTHR14119:SF3">
    <property type="entry name" value="ISOCHORISMATASE DOMAIN-CONTAINING PROTEIN 2"/>
    <property type="match status" value="1"/>
</dbReference>
<dbReference type="AlphaFoldDB" id="A0A5C5ZVB7"/>
<dbReference type="InterPro" id="IPR036380">
    <property type="entry name" value="Isochorismatase-like_sf"/>
</dbReference>
<dbReference type="Pfam" id="PF00857">
    <property type="entry name" value="Isochorismatase"/>
    <property type="match status" value="1"/>
</dbReference>
<evidence type="ECO:0000259" key="1">
    <source>
        <dbReference type="Pfam" id="PF00857"/>
    </source>
</evidence>
<proteinExistence type="predicted"/>
<dbReference type="GO" id="GO:0008908">
    <property type="term" value="F:isochorismatase activity"/>
    <property type="evidence" value="ECO:0007669"/>
    <property type="project" value="UniProtKB-EC"/>
</dbReference>
<reference evidence="2 3" key="1">
    <citation type="submission" date="2019-02" db="EMBL/GenBank/DDBJ databases">
        <title>Deep-cultivation of Planctomycetes and their phenomic and genomic characterization uncovers novel biology.</title>
        <authorList>
            <person name="Wiegand S."/>
            <person name="Jogler M."/>
            <person name="Boedeker C."/>
            <person name="Pinto D."/>
            <person name="Vollmers J."/>
            <person name="Rivas-Marin E."/>
            <person name="Kohn T."/>
            <person name="Peeters S.H."/>
            <person name="Heuer A."/>
            <person name="Rast P."/>
            <person name="Oberbeckmann S."/>
            <person name="Bunk B."/>
            <person name="Jeske O."/>
            <person name="Meyerdierks A."/>
            <person name="Storesund J.E."/>
            <person name="Kallscheuer N."/>
            <person name="Luecker S."/>
            <person name="Lage O.M."/>
            <person name="Pohl T."/>
            <person name="Merkel B.J."/>
            <person name="Hornburger P."/>
            <person name="Mueller R.-W."/>
            <person name="Bruemmer F."/>
            <person name="Labrenz M."/>
            <person name="Spormann A.M."/>
            <person name="Op Den Camp H."/>
            <person name="Overmann J."/>
            <person name="Amann R."/>
            <person name="Jetten M.S.M."/>
            <person name="Mascher T."/>
            <person name="Medema M.H."/>
            <person name="Devos D.P."/>
            <person name="Kaster A.-K."/>
            <person name="Ovreas L."/>
            <person name="Rohde M."/>
            <person name="Galperin M.Y."/>
            <person name="Jogler C."/>
        </authorList>
    </citation>
    <scope>NUCLEOTIDE SEQUENCE [LARGE SCALE GENOMIC DNA]</scope>
    <source>
        <strain evidence="2 3">Mal64</strain>
    </source>
</reference>
<evidence type="ECO:0000313" key="3">
    <source>
        <dbReference type="Proteomes" id="UP000315440"/>
    </source>
</evidence>
<dbReference type="OrthoDB" id="9789777at2"/>
<dbReference type="InterPro" id="IPR000868">
    <property type="entry name" value="Isochorismatase-like_dom"/>
</dbReference>
<dbReference type="InterPro" id="IPR050993">
    <property type="entry name" value="Isochorismatase_domain"/>
</dbReference>
<dbReference type="Proteomes" id="UP000315440">
    <property type="component" value="Unassembled WGS sequence"/>
</dbReference>
<dbReference type="EMBL" id="SJPQ01000001">
    <property type="protein sequence ID" value="TWT90163.1"/>
    <property type="molecule type" value="Genomic_DNA"/>
</dbReference>
<dbReference type="EC" id="3.3.2.1" evidence="2"/>
<dbReference type="RefSeq" id="WP_146396681.1">
    <property type="nucleotide sequence ID" value="NZ_SJPQ01000001.1"/>
</dbReference>
<organism evidence="2 3">
    <name type="scientific">Pseudobythopirellula maris</name>
    <dbReference type="NCBI Taxonomy" id="2527991"/>
    <lineage>
        <taxon>Bacteria</taxon>
        <taxon>Pseudomonadati</taxon>
        <taxon>Planctomycetota</taxon>
        <taxon>Planctomycetia</taxon>
        <taxon>Pirellulales</taxon>
        <taxon>Lacipirellulaceae</taxon>
        <taxon>Pseudobythopirellula</taxon>
    </lineage>
</organism>
<dbReference type="PANTHER" id="PTHR14119">
    <property type="entry name" value="HYDROLASE"/>
    <property type="match status" value="1"/>
</dbReference>